<evidence type="ECO:0000256" key="6">
    <source>
        <dbReference type="PIRSR" id="PIRSR000097-3"/>
    </source>
</evidence>
<dbReference type="Gene3D" id="3.20.20.100">
    <property type="entry name" value="NADP-dependent oxidoreductase domain"/>
    <property type="match status" value="1"/>
</dbReference>
<evidence type="ECO:0000259" key="7">
    <source>
        <dbReference type="Pfam" id="PF00248"/>
    </source>
</evidence>
<dbReference type="PRINTS" id="PR00069">
    <property type="entry name" value="ALDKETRDTASE"/>
</dbReference>
<dbReference type="InterPro" id="IPR018170">
    <property type="entry name" value="Aldo/ket_reductase_CS"/>
</dbReference>
<evidence type="ECO:0000313" key="9">
    <source>
        <dbReference type="Proteomes" id="UP000477722"/>
    </source>
</evidence>
<dbReference type="InterPro" id="IPR036812">
    <property type="entry name" value="NAD(P)_OxRdtase_dom_sf"/>
</dbReference>
<gene>
    <name evidence="8" type="ORF">G5C65_28985</name>
</gene>
<feature type="binding site" evidence="5">
    <location>
        <position position="106"/>
    </location>
    <ligand>
        <name>substrate</name>
    </ligand>
</feature>
<evidence type="ECO:0000256" key="2">
    <source>
        <dbReference type="ARBA" id="ARBA00022857"/>
    </source>
</evidence>
<organism evidence="8 9">
    <name type="scientific">Streptomyces boncukensis</name>
    <dbReference type="NCBI Taxonomy" id="2711219"/>
    <lineage>
        <taxon>Bacteria</taxon>
        <taxon>Bacillati</taxon>
        <taxon>Actinomycetota</taxon>
        <taxon>Actinomycetes</taxon>
        <taxon>Kitasatosporales</taxon>
        <taxon>Streptomycetaceae</taxon>
        <taxon>Streptomyces</taxon>
    </lineage>
</organism>
<dbReference type="FunFam" id="3.20.20.100:FF:000015">
    <property type="entry name" value="Oxidoreductase, aldo/keto reductase family"/>
    <property type="match status" value="1"/>
</dbReference>
<evidence type="ECO:0000256" key="4">
    <source>
        <dbReference type="PIRSR" id="PIRSR000097-1"/>
    </source>
</evidence>
<dbReference type="PROSITE" id="PS00062">
    <property type="entry name" value="ALDOKETO_REDUCTASE_2"/>
    <property type="match status" value="1"/>
</dbReference>
<dbReference type="RefSeq" id="WP_165302006.1">
    <property type="nucleotide sequence ID" value="NZ_JAAKZZ010000436.1"/>
</dbReference>
<dbReference type="SUPFAM" id="SSF51430">
    <property type="entry name" value="NAD(P)-linked oxidoreductase"/>
    <property type="match status" value="1"/>
</dbReference>
<evidence type="ECO:0000313" key="8">
    <source>
        <dbReference type="EMBL" id="NGO72316.1"/>
    </source>
</evidence>
<protein>
    <submittedName>
        <fullName evidence="8">Aldo/keto reductase</fullName>
    </submittedName>
</protein>
<proteinExistence type="inferred from homology"/>
<evidence type="ECO:0000256" key="3">
    <source>
        <dbReference type="ARBA" id="ARBA00023002"/>
    </source>
</evidence>
<dbReference type="InterPro" id="IPR023210">
    <property type="entry name" value="NADP_OxRdtase_dom"/>
</dbReference>
<name>A0A6G4X460_9ACTN</name>
<evidence type="ECO:0000256" key="5">
    <source>
        <dbReference type="PIRSR" id="PIRSR000097-2"/>
    </source>
</evidence>
<accession>A0A6G4X460</accession>
<feature type="site" description="Lowers pKa of active site Tyr" evidence="6">
    <location>
        <position position="73"/>
    </location>
</feature>
<comment type="similarity">
    <text evidence="1">Belongs to the aldo/keto reductase family.</text>
</comment>
<dbReference type="Proteomes" id="UP000477722">
    <property type="component" value="Unassembled WGS sequence"/>
</dbReference>
<dbReference type="PANTHER" id="PTHR43827:SF3">
    <property type="entry name" value="NADP-DEPENDENT OXIDOREDUCTASE DOMAIN-CONTAINING PROTEIN"/>
    <property type="match status" value="1"/>
</dbReference>
<dbReference type="PIRSF" id="PIRSF000097">
    <property type="entry name" value="AKR"/>
    <property type="match status" value="1"/>
</dbReference>
<feature type="active site" description="Proton donor" evidence="4">
    <location>
        <position position="48"/>
    </location>
</feature>
<dbReference type="PROSITE" id="PS00798">
    <property type="entry name" value="ALDOKETO_REDUCTASE_1"/>
    <property type="match status" value="1"/>
</dbReference>
<dbReference type="GO" id="GO:0016616">
    <property type="term" value="F:oxidoreductase activity, acting on the CH-OH group of donors, NAD or NADP as acceptor"/>
    <property type="evidence" value="ECO:0007669"/>
    <property type="project" value="UniProtKB-ARBA"/>
</dbReference>
<dbReference type="InterPro" id="IPR020471">
    <property type="entry name" value="AKR"/>
</dbReference>
<keyword evidence="9" id="KW-1185">Reference proteome</keyword>
<keyword evidence="2" id="KW-0521">NADP</keyword>
<dbReference type="AlphaFoldDB" id="A0A6G4X460"/>
<sequence length="275" mass="30590">MQNITLNNGATIPQLGFGVWQIPDDQAYTAVSRALAAGYRHIDTARVYGNEEGVGRAVRDSGLAREDLFLTTKLWIDDQGYDQTLRAFDAGLKRLGTDYVDLYLLHWPTPGRDQYVESYQALEKLYADGRAKSIGVSNFTERTLTRLLDETGVVPVINQIELHPYFAQGAMRALDARHGIATEAWSPLGQGGELLGEPVLARLAERYGKTPAQIVLRWHLQLGNVVIPKSVTPARIEQNIDVFDFELSEADLHEIAALDRADGRIGWDPDVFNSL</sequence>
<dbReference type="PANTHER" id="PTHR43827">
    <property type="entry name" value="2,5-DIKETO-D-GLUCONIC ACID REDUCTASE"/>
    <property type="match status" value="1"/>
</dbReference>
<comment type="caution">
    <text evidence="8">The sequence shown here is derived from an EMBL/GenBank/DDBJ whole genome shotgun (WGS) entry which is preliminary data.</text>
</comment>
<dbReference type="Pfam" id="PF00248">
    <property type="entry name" value="Aldo_ket_red"/>
    <property type="match status" value="1"/>
</dbReference>
<dbReference type="EMBL" id="JAAKZZ010000436">
    <property type="protein sequence ID" value="NGO72316.1"/>
    <property type="molecule type" value="Genomic_DNA"/>
</dbReference>
<feature type="non-terminal residue" evidence="8">
    <location>
        <position position="275"/>
    </location>
</feature>
<evidence type="ECO:0000256" key="1">
    <source>
        <dbReference type="ARBA" id="ARBA00007905"/>
    </source>
</evidence>
<dbReference type="PROSITE" id="PS00063">
    <property type="entry name" value="ALDOKETO_REDUCTASE_3"/>
    <property type="match status" value="1"/>
</dbReference>
<keyword evidence="3" id="KW-0560">Oxidoreductase</keyword>
<feature type="domain" description="NADP-dependent oxidoreductase" evidence="7">
    <location>
        <begin position="15"/>
        <end position="259"/>
    </location>
</feature>
<reference evidence="8 9" key="1">
    <citation type="submission" date="2020-02" db="EMBL/GenBank/DDBJ databases">
        <title>Whole-genome analyses of novel actinobacteria.</title>
        <authorList>
            <person name="Sahin N."/>
            <person name="Tatar D."/>
        </authorList>
    </citation>
    <scope>NUCLEOTIDE SEQUENCE [LARGE SCALE GENOMIC DNA]</scope>
    <source>
        <strain evidence="8 9">SB3404</strain>
    </source>
</reference>